<dbReference type="AlphaFoldDB" id="A0ABD4Y5Z7"/>
<evidence type="ECO:0000313" key="1">
    <source>
        <dbReference type="EMBL" id="MDH0690297.1"/>
    </source>
</evidence>
<dbReference type="Proteomes" id="UP001161139">
    <property type="component" value="Unassembled WGS sequence"/>
</dbReference>
<feature type="non-terminal residue" evidence="1">
    <location>
        <position position="1"/>
    </location>
</feature>
<accession>A0ABD4Y5Z7</accession>
<name>A0ABD4Y5Z7_STUST</name>
<gene>
    <name evidence="1" type="ORF">N5D09_19580</name>
</gene>
<evidence type="ECO:0008006" key="3">
    <source>
        <dbReference type="Google" id="ProtNLM"/>
    </source>
</evidence>
<evidence type="ECO:0000313" key="2">
    <source>
        <dbReference type="Proteomes" id="UP001161139"/>
    </source>
</evidence>
<protein>
    <recommendedName>
        <fullName evidence="3">RiboL-PSP-HEPN domain-containing protein</fullName>
    </recommendedName>
</protein>
<reference evidence="1" key="1">
    <citation type="submission" date="2022-09" db="EMBL/GenBank/DDBJ databases">
        <title>Intensive care unit water sources are persistently colonized with multi-drug resistant bacteria and are the site of extensive horizontal gene transfer of antibiotic resistance genes.</title>
        <authorList>
            <person name="Diorio-Toth L."/>
        </authorList>
    </citation>
    <scope>NUCLEOTIDE SEQUENCE</scope>
    <source>
        <strain evidence="1">GD03864</strain>
    </source>
</reference>
<sequence length="120" mass="13363">NERLLSALQLPAFTSGVISTLAGQKIGQVIRACSRPSDSLKALLFAAAMGTLNHSGHPFKTLLARELQLDRLLLLADLRNRSSHAQSRFTGREVAPLTYEETLDNIQYALGFTEFFKEWM</sequence>
<proteinExistence type="predicted"/>
<dbReference type="EMBL" id="JAOCDG010000049">
    <property type="protein sequence ID" value="MDH0690297.1"/>
    <property type="molecule type" value="Genomic_DNA"/>
</dbReference>
<organism evidence="1 2">
    <name type="scientific">Stutzerimonas stutzeri</name>
    <name type="common">Pseudomonas stutzeri</name>
    <dbReference type="NCBI Taxonomy" id="316"/>
    <lineage>
        <taxon>Bacteria</taxon>
        <taxon>Pseudomonadati</taxon>
        <taxon>Pseudomonadota</taxon>
        <taxon>Gammaproteobacteria</taxon>
        <taxon>Pseudomonadales</taxon>
        <taxon>Pseudomonadaceae</taxon>
        <taxon>Stutzerimonas</taxon>
    </lineage>
</organism>
<comment type="caution">
    <text evidence="1">The sequence shown here is derived from an EMBL/GenBank/DDBJ whole genome shotgun (WGS) entry which is preliminary data.</text>
</comment>